<evidence type="ECO:0000313" key="3">
    <source>
        <dbReference type="EMBL" id="KAJ7425244.1"/>
    </source>
</evidence>
<dbReference type="Proteomes" id="UP001145742">
    <property type="component" value="Unassembled WGS sequence"/>
</dbReference>
<comment type="caution">
    <text evidence="3">The sequence shown here is derived from an EMBL/GenBank/DDBJ whole genome shotgun (WGS) entry which is preliminary data.</text>
</comment>
<dbReference type="EMBL" id="WHWB01032541">
    <property type="protein sequence ID" value="KAJ7425244.1"/>
    <property type="molecule type" value="Genomic_DNA"/>
</dbReference>
<dbReference type="InterPro" id="IPR001254">
    <property type="entry name" value="Trypsin_dom"/>
</dbReference>
<name>A0ABQ9DM73_9PASS</name>
<feature type="domain" description="Peptidase S1" evidence="2">
    <location>
        <begin position="13"/>
        <end position="90"/>
    </location>
</feature>
<dbReference type="SUPFAM" id="SSF50494">
    <property type="entry name" value="Trypsin-like serine proteases"/>
    <property type="match status" value="1"/>
</dbReference>
<organism evidence="3 4">
    <name type="scientific">Willisornis vidua</name>
    <name type="common">Xingu scale-backed antbird</name>
    <dbReference type="NCBI Taxonomy" id="1566151"/>
    <lineage>
        <taxon>Eukaryota</taxon>
        <taxon>Metazoa</taxon>
        <taxon>Chordata</taxon>
        <taxon>Craniata</taxon>
        <taxon>Vertebrata</taxon>
        <taxon>Euteleostomi</taxon>
        <taxon>Archelosauria</taxon>
        <taxon>Archosauria</taxon>
        <taxon>Dinosauria</taxon>
        <taxon>Saurischia</taxon>
        <taxon>Theropoda</taxon>
        <taxon>Coelurosauria</taxon>
        <taxon>Aves</taxon>
        <taxon>Neognathae</taxon>
        <taxon>Neoaves</taxon>
        <taxon>Telluraves</taxon>
        <taxon>Australaves</taxon>
        <taxon>Passeriformes</taxon>
        <taxon>Thamnophilidae</taxon>
        <taxon>Willisornis</taxon>
    </lineage>
</organism>
<keyword evidence="1" id="KW-1015">Disulfide bond</keyword>
<proteinExistence type="predicted"/>
<gene>
    <name evidence="3" type="ORF">WISP_24328</name>
</gene>
<dbReference type="Gene3D" id="2.40.10.10">
    <property type="entry name" value="Trypsin-like serine proteases"/>
    <property type="match status" value="2"/>
</dbReference>
<evidence type="ECO:0000259" key="2">
    <source>
        <dbReference type="Pfam" id="PF00089"/>
    </source>
</evidence>
<dbReference type="InterPro" id="IPR043504">
    <property type="entry name" value="Peptidase_S1_PA_chymotrypsin"/>
</dbReference>
<protein>
    <recommendedName>
        <fullName evidence="2">Peptidase S1 domain-containing protein</fullName>
    </recommendedName>
</protein>
<reference evidence="3" key="1">
    <citation type="submission" date="2019-10" db="EMBL/GenBank/DDBJ databases">
        <authorList>
            <person name="Soares A.E.R."/>
            <person name="Aleixo A."/>
            <person name="Schneider P."/>
            <person name="Miyaki C.Y."/>
            <person name="Schneider M.P."/>
            <person name="Mello C."/>
            <person name="Vasconcelos A.T.R."/>
        </authorList>
    </citation>
    <scope>NUCLEOTIDE SEQUENCE</scope>
    <source>
        <tissue evidence="3">Muscle</tissue>
    </source>
</reference>
<dbReference type="InterPro" id="IPR009003">
    <property type="entry name" value="Peptidase_S1_PA"/>
</dbReference>
<dbReference type="PANTHER" id="PTHR24252:SF8">
    <property type="entry name" value="ACROSIN"/>
    <property type="match status" value="1"/>
</dbReference>
<evidence type="ECO:0000256" key="1">
    <source>
        <dbReference type="ARBA" id="ARBA00023157"/>
    </source>
</evidence>
<evidence type="ECO:0000313" key="4">
    <source>
        <dbReference type="Proteomes" id="UP001145742"/>
    </source>
</evidence>
<keyword evidence="4" id="KW-1185">Reference proteome</keyword>
<dbReference type="Pfam" id="PF00089">
    <property type="entry name" value="Trypsin"/>
    <property type="match status" value="1"/>
</dbReference>
<dbReference type="PANTHER" id="PTHR24252">
    <property type="entry name" value="ACROSIN-RELATED"/>
    <property type="match status" value="1"/>
</dbReference>
<sequence length="95" mass="10916">MVSWATYLTQLCQETQVYHIWKLLVHQHYAAVSERNNIALLELDQPLECRGYIQLGCVPHALLKMLELKHCYITGWGIHTAKGKFPNKVQAPRAS</sequence>
<accession>A0ABQ9DM73</accession>